<evidence type="ECO:0000313" key="4">
    <source>
        <dbReference type="EMBL" id="EFX04470.1"/>
    </source>
</evidence>
<dbReference type="Proteomes" id="UP000007796">
    <property type="component" value="Unassembled WGS sequence"/>
</dbReference>
<evidence type="ECO:0000256" key="2">
    <source>
        <dbReference type="SAM" id="SignalP"/>
    </source>
</evidence>
<feature type="signal peptide" evidence="2">
    <location>
        <begin position="1"/>
        <end position="19"/>
    </location>
</feature>
<keyword evidence="5" id="KW-1185">Reference proteome</keyword>
<feature type="compositionally biased region" description="Gly residues" evidence="1">
    <location>
        <begin position="65"/>
        <end position="82"/>
    </location>
</feature>
<dbReference type="InParanoid" id="F0XCH5"/>
<evidence type="ECO:0000313" key="5">
    <source>
        <dbReference type="Proteomes" id="UP000007796"/>
    </source>
</evidence>
<evidence type="ECO:0000259" key="3">
    <source>
        <dbReference type="Pfam" id="PF24866"/>
    </source>
</evidence>
<feature type="compositionally biased region" description="Low complexity" evidence="1">
    <location>
        <begin position="83"/>
        <end position="102"/>
    </location>
</feature>
<keyword evidence="2" id="KW-0732">Signal</keyword>
<organism evidence="5">
    <name type="scientific">Grosmannia clavigera (strain kw1407 / UAMH 11150)</name>
    <name type="common">Blue stain fungus</name>
    <name type="synonym">Graphiocladiella clavigera</name>
    <dbReference type="NCBI Taxonomy" id="655863"/>
    <lineage>
        <taxon>Eukaryota</taxon>
        <taxon>Fungi</taxon>
        <taxon>Dikarya</taxon>
        <taxon>Ascomycota</taxon>
        <taxon>Pezizomycotina</taxon>
        <taxon>Sordariomycetes</taxon>
        <taxon>Sordariomycetidae</taxon>
        <taxon>Ophiostomatales</taxon>
        <taxon>Ophiostomataceae</taxon>
        <taxon>Leptographium</taxon>
    </lineage>
</organism>
<reference evidence="4 5" key="1">
    <citation type="journal article" date="2011" name="Proc. Natl. Acad. Sci. U.S.A.">
        <title>Genome and transcriptome analyses of the mountain pine beetle-fungal symbiont Grosmannia clavigera, a lodgepole pine pathogen.</title>
        <authorList>
            <person name="DiGuistini S."/>
            <person name="Wang Y."/>
            <person name="Liao N.Y."/>
            <person name="Taylor G."/>
            <person name="Tanguay P."/>
            <person name="Feau N."/>
            <person name="Henrissat B."/>
            <person name="Chan S.K."/>
            <person name="Hesse-Orce U."/>
            <person name="Alamouti S.M."/>
            <person name="Tsui C.K.M."/>
            <person name="Docking R.T."/>
            <person name="Levasseur A."/>
            <person name="Haridas S."/>
            <person name="Robertson G."/>
            <person name="Birol I."/>
            <person name="Holt R.A."/>
            <person name="Marra M.A."/>
            <person name="Hamelin R.C."/>
            <person name="Hirst M."/>
            <person name="Jones S.J.M."/>
            <person name="Bohlmann J."/>
            <person name="Breuil C."/>
        </authorList>
    </citation>
    <scope>NUCLEOTIDE SEQUENCE [LARGE SCALE GENOMIC DNA]</scope>
    <source>
        <strain evidence="5">kw1407 / UAMH 11150</strain>
    </source>
</reference>
<dbReference type="EMBL" id="GL629765">
    <property type="protein sequence ID" value="EFX04470.1"/>
    <property type="molecule type" value="Genomic_DNA"/>
</dbReference>
<proteinExistence type="predicted"/>
<feature type="chain" id="PRO_5003259866" description="DUF7732 domain-containing protein" evidence="2">
    <location>
        <begin position="20"/>
        <end position="277"/>
    </location>
</feature>
<dbReference type="eggNOG" id="ENOG502S4KZ">
    <property type="taxonomic scope" value="Eukaryota"/>
</dbReference>
<dbReference type="Pfam" id="PF24866">
    <property type="entry name" value="DUF7732"/>
    <property type="match status" value="1"/>
</dbReference>
<dbReference type="PANTHER" id="PTHR42091">
    <property type="entry name" value="CONSERVED GLYCINE-RICH PROTEIN (AFU_ORTHOLOGUE AFUA_7G02440)"/>
    <property type="match status" value="1"/>
</dbReference>
<dbReference type="AlphaFoldDB" id="F0XCH5"/>
<name>F0XCH5_GROCL</name>
<feature type="region of interest" description="Disordered" evidence="1">
    <location>
        <begin position="61"/>
        <end position="103"/>
    </location>
</feature>
<protein>
    <recommendedName>
        <fullName evidence="3">DUF7732 domain-containing protein</fullName>
    </recommendedName>
</protein>
<dbReference type="HOGENOM" id="CLU_060392_0_0_1"/>
<dbReference type="GeneID" id="25974271"/>
<dbReference type="OrthoDB" id="5425547at2759"/>
<dbReference type="InterPro" id="IPR056634">
    <property type="entry name" value="DUF7732"/>
</dbReference>
<dbReference type="RefSeq" id="XP_014173952.1">
    <property type="nucleotide sequence ID" value="XM_014318477.1"/>
</dbReference>
<feature type="domain" description="DUF7732" evidence="3">
    <location>
        <begin position="108"/>
        <end position="238"/>
    </location>
</feature>
<dbReference type="PANTHER" id="PTHR42091:SF1">
    <property type="entry name" value="CONSERVED GLYCINE-RICH PROTEIN (AFU_ORTHOLOGUE AFUA_7G02440)"/>
    <property type="match status" value="1"/>
</dbReference>
<dbReference type="STRING" id="655863.F0XCH5"/>
<evidence type="ECO:0000256" key="1">
    <source>
        <dbReference type="SAM" id="MobiDB-lite"/>
    </source>
</evidence>
<accession>F0XCH5</accession>
<gene>
    <name evidence="4" type="ORF">CMQ_1398</name>
</gene>
<sequence>MKLSRILLLMSAAAPLVGAAAVPDIQNDDAVPALVLRFSPASEHDATKRDEPAWEYERLFRRKGGGGSSGGGGGRSGGGSGKGSSSSSSGGRTTTGSGTKPAYGGGAYYGGGSTVPYRSGSTSPSGIAPLALGVGAGLAIGSSTHFWPGYWYHPIYYYPYSHPYAYLNQTSNRNETKNVACACDETVECGCDNNSNSTYFADLLGNGSYAALNASGVAVADVNGTSTLLINGTLPNGTTAAGGTESASAAGGSLRELREHAGLVPAIAAMLAMVYVL</sequence>